<dbReference type="EMBL" id="JADKNH010000034">
    <property type="protein sequence ID" value="MBF4696087.1"/>
    <property type="molecule type" value="Genomic_DNA"/>
</dbReference>
<proteinExistence type="predicted"/>
<sequence length="136" mass="15454">MLADRYIFPAIFHFADDGISVEFPDLPGCFSYGDDELQAVTNAKEALELHIFGLEDDSDPIPSPSHIREITVSDNETIVLIDIWMKPVRDYMQNKAIKKTLTIPKWLNDIAVENDVNFSQLLQVAIKNYLGINTRN</sequence>
<evidence type="ECO:0000259" key="1">
    <source>
        <dbReference type="Pfam" id="PF15919"/>
    </source>
</evidence>
<evidence type="ECO:0000313" key="2">
    <source>
        <dbReference type="EMBL" id="MBF4696087.1"/>
    </source>
</evidence>
<dbReference type="RefSeq" id="WP_194704322.1">
    <property type="nucleotide sequence ID" value="NZ_JADKNH010000034.1"/>
</dbReference>
<accession>A0ABS0A056</accession>
<feature type="domain" description="HicB-like antitoxin of toxin-antitoxin system" evidence="1">
    <location>
        <begin position="9"/>
        <end position="109"/>
    </location>
</feature>
<dbReference type="SUPFAM" id="SSF143100">
    <property type="entry name" value="TTHA1013/TTHA0281-like"/>
    <property type="match status" value="1"/>
</dbReference>
<protein>
    <submittedName>
        <fullName evidence="2">Type II toxin-antitoxin system HicB family antitoxin</fullName>
    </submittedName>
</protein>
<dbReference type="Proteomes" id="UP000614200">
    <property type="component" value="Unassembled WGS sequence"/>
</dbReference>
<gene>
    <name evidence="2" type="ORF">ISU02_23560</name>
</gene>
<dbReference type="Gene3D" id="3.30.160.250">
    <property type="match status" value="1"/>
</dbReference>
<evidence type="ECO:0000313" key="3">
    <source>
        <dbReference type="Proteomes" id="UP000614200"/>
    </source>
</evidence>
<dbReference type="InterPro" id="IPR035069">
    <property type="entry name" value="TTHA1013/TTHA0281-like"/>
</dbReference>
<organism evidence="2 3">
    <name type="scientific">Fusibacter ferrireducens</name>
    <dbReference type="NCBI Taxonomy" id="2785058"/>
    <lineage>
        <taxon>Bacteria</taxon>
        <taxon>Bacillati</taxon>
        <taxon>Bacillota</taxon>
        <taxon>Clostridia</taxon>
        <taxon>Eubacteriales</taxon>
        <taxon>Eubacteriales Family XII. Incertae Sedis</taxon>
        <taxon>Fusibacter</taxon>
    </lineage>
</organism>
<comment type="caution">
    <text evidence="2">The sequence shown here is derived from an EMBL/GenBank/DDBJ whole genome shotgun (WGS) entry which is preliminary data.</text>
</comment>
<dbReference type="InterPro" id="IPR031807">
    <property type="entry name" value="HicB-like"/>
</dbReference>
<reference evidence="2 3" key="1">
    <citation type="submission" date="2020-11" db="EMBL/GenBank/DDBJ databases">
        <title>Fusibacter basophilias sp. nov.</title>
        <authorList>
            <person name="Qiu D."/>
        </authorList>
    </citation>
    <scope>NUCLEOTIDE SEQUENCE [LARGE SCALE GENOMIC DNA]</scope>
    <source>
        <strain evidence="2 3">Q10-2</strain>
    </source>
</reference>
<name>A0ABS0A056_9FIRM</name>
<dbReference type="Pfam" id="PF15919">
    <property type="entry name" value="HicB_lk_antitox"/>
    <property type="match status" value="1"/>
</dbReference>
<keyword evidence="3" id="KW-1185">Reference proteome</keyword>